<dbReference type="InterPro" id="IPR008928">
    <property type="entry name" value="6-hairpin_glycosidase_sf"/>
</dbReference>
<dbReference type="OrthoDB" id="9759959at2"/>
<feature type="region of interest" description="Disordered" evidence="1">
    <location>
        <begin position="34"/>
        <end position="90"/>
    </location>
</feature>
<dbReference type="RefSeq" id="WP_153818269.1">
    <property type="nucleotide sequence ID" value="NZ_WJIE01000001.1"/>
</dbReference>
<protein>
    <recommendedName>
        <fullName evidence="3">Mannosylglycerate hydrolase MGH1-like glycoside hydrolase domain-containing protein</fullName>
    </recommendedName>
</protein>
<dbReference type="InterPro" id="IPR013783">
    <property type="entry name" value="Ig-like_fold"/>
</dbReference>
<feature type="compositionally biased region" description="Gly residues" evidence="1">
    <location>
        <begin position="51"/>
        <end position="61"/>
    </location>
</feature>
<name>A0A6N7PN05_9BACT</name>
<gene>
    <name evidence="4" type="ORF">GF068_06040</name>
</gene>
<reference evidence="4 5" key="1">
    <citation type="submission" date="2019-10" db="EMBL/GenBank/DDBJ databases">
        <title>A soil myxobacterium in the family Polyangiaceae.</title>
        <authorList>
            <person name="Li Y."/>
            <person name="Wang J."/>
        </authorList>
    </citation>
    <scope>NUCLEOTIDE SEQUENCE [LARGE SCALE GENOMIC DNA]</scope>
    <source>
        <strain evidence="4 5">DSM 14734</strain>
    </source>
</reference>
<accession>A0A6N7PN05</accession>
<keyword evidence="5" id="KW-1185">Reference proteome</keyword>
<dbReference type="EMBL" id="WJIE01000001">
    <property type="protein sequence ID" value="MRG91485.1"/>
    <property type="molecule type" value="Genomic_DNA"/>
</dbReference>
<dbReference type="Gene3D" id="2.60.120.260">
    <property type="entry name" value="Galactose-binding domain-like"/>
    <property type="match status" value="1"/>
</dbReference>
<organism evidence="4 5">
    <name type="scientific">Polyangium spumosum</name>
    <dbReference type="NCBI Taxonomy" id="889282"/>
    <lineage>
        <taxon>Bacteria</taxon>
        <taxon>Pseudomonadati</taxon>
        <taxon>Myxococcota</taxon>
        <taxon>Polyangia</taxon>
        <taxon>Polyangiales</taxon>
        <taxon>Polyangiaceae</taxon>
        <taxon>Polyangium</taxon>
    </lineage>
</organism>
<dbReference type="InterPro" id="IPR012341">
    <property type="entry name" value="6hp_glycosidase-like_sf"/>
</dbReference>
<feature type="signal peptide" evidence="2">
    <location>
        <begin position="1"/>
        <end position="19"/>
    </location>
</feature>
<proteinExistence type="predicted"/>
<sequence length="914" mass="96392">MNVLRNTLGSCFVSLAALAALGCGGDELGGTTSGTTLGTGAGSSSSASSGSGSGGNGGSGGSSSSSSGSGGGGGGSGGSGGGSVVDCLPPAGTPASGTGTWYDAPNEAKVVVENAASCARTYTLSTTGPLRDDNPANPRIYTEQPGQPVLRSGHDMLDALYALAVEESRECSVAAISDYAFNGGNPLPCPPGGCFETGRLWKYVWTRDTSYAVALGLSLLDPTRARNSMEFKTSPRRDGTKREIVQDTGTGGSYPISSDRVVWAMGALELLKYLAGDERTAFRDLAYEAIVNTAERDRLVVWDKADGLYRGEQSFLDWREQTYPAWVANDTAQIGMSKALGTNIGHYVMLDVASKLASEKGDAAASQKYAGWAAALKDAIRARLYLPERQMYSTFVTTYLDPAPTLQYDLLGSSFAVLFDVATEAEAKEVVARYPHLPKGAPVIWPQQQDTRIYHNRGIWPFVTAFWAKAAAKAQNADAIDHAVHSLVRGAALNLSNMENFEAVTGANWKDEGPMSGPVVNSQRQLWSVAGFLGVVHDVIFGLEATQTGIRFAPKITRKMRNTLLAGMDEITLSGLRYRGRTLSVRVKLPAAAPGDNGVLDVVSARLDGQEVGTGFVDAVALAGEHVFEIELGAGAPSPKGITSLGDAAIADYKNVFGPRAPSITGVGLLNDRVQVSFSVAENADDVTLSVYRDGTRIAQDLPGGTTSYVDTGSAEHATRTYCYTVEAVFKASGNASQRARPWCYWGPSNGRIQSFGAQASFQANGGTLVFNHGRWHHENWGDPGHTITVANVSAKQSGRHLLQVTAGNGAGDYTTGITCGVKAIEVWDGATLVGSGQLTMPHLAKWDDWRDSNFVPVDLVAGKTYSIVIREDAASSNMSDFEHFSSYNGTGGQGGRFNKVNIAELKVLAIGGP</sequence>
<feature type="compositionally biased region" description="Basic and acidic residues" evidence="1">
    <location>
        <begin position="229"/>
        <end position="245"/>
    </location>
</feature>
<evidence type="ECO:0000313" key="4">
    <source>
        <dbReference type="EMBL" id="MRG91485.1"/>
    </source>
</evidence>
<evidence type="ECO:0000256" key="2">
    <source>
        <dbReference type="SAM" id="SignalP"/>
    </source>
</evidence>
<dbReference type="AlphaFoldDB" id="A0A6N7PN05"/>
<dbReference type="SUPFAM" id="SSF48208">
    <property type="entry name" value="Six-hairpin glycosidases"/>
    <property type="match status" value="1"/>
</dbReference>
<evidence type="ECO:0000256" key="1">
    <source>
        <dbReference type="SAM" id="MobiDB-lite"/>
    </source>
</evidence>
<dbReference type="InterPro" id="IPR054491">
    <property type="entry name" value="MGH1-like_GH"/>
</dbReference>
<dbReference type="Pfam" id="PF22422">
    <property type="entry name" value="MGH1-like_GH"/>
    <property type="match status" value="1"/>
</dbReference>
<keyword evidence="2" id="KW-0732">Signal</keyword>
<feature type="compositionally biased region" description="Gly residues" evidence="1">
    <location>
        <begin position="68"/>
        <end position="83"/>
    </location>
</feature>
<evidence type="ECO:0000313" key="5">
    <source>
        <dbReference type="Proteomes" id="UP000440224"/>
    </source>
</evidence>
<dbReference type="GO" id="GO:0005975">
    <property type="term" value="P:carbohydrate metabolic process"/>
    <property type="evidence" value="ECO:0007669"/>
    <property type="project" value="InterPro"/>
</dbReference>
<feature type="chain" id="PRO_5026825978" description="Mannosylglycerate hydrolase MGH1-like glycoside hydrolase domain-containing protein" evidence="2">
    <location>
        <begin position="20"/>
        <end position="914"/>
    </location>
</feature>
<dbReference type="Gene3D" id="1.50.10.10">
    <property type="match status" value="1"/>
</dbReference>
<feature type="domain" description="Mannosylglycerate hydrolase MGH1-like glycoside hydrolase" evidence="3">
    <location>
        <begin position="203"/>
        <end position="509"/>
    </location>
</feature>
<evidence type="ECO:0000259" key="3">
    <source>
        <dbReference type="Pfam" id="PF22422"/>
    </source>
</evidence>
<feature type="region of interest" description="Disordered" evidence="1">
    <location>
        <begin position="229"/>
        <end position="249"/>
    </location>
</feature>
<dbReference type="Gene3D" id="2.60.40.10">
    <property type="entry name" value="Immunoglobulins"/>
    <property type="match status" value="1"/>
</dbReference>
<dbReference type="Proteomes" id="UP000440224">
    <property type="component" value="Unassembled WGS sequence"/>
</dbReference>
<comment type="caution">
    <text evidence="4">The sequence shown here is derived from an EMBL/GenBank/DDBJ whole genome shotgun (WGS) entry which is preliminary data.</text>
</comment>
<dbReference type="PROSITE" id="PS51257">
    <property type="entry name" value="PROKAR_LIPOPROTEIN"/>
    <property type="match status" value="1"/>
</dbReference>